<keyword evidence="3" id="KW-0694">RNA-binding</keyword>
<sequence>MPRSRAAGLLPRVRTWPELPEGEKPRLLGTIAYKAGMTHVIMIDDRQTVPNAGKPLFKAVTVLAIPPLYVLGMRLYGYRDGYQYVLGDALNYSDGRVFGGKPKKYSSLEQSLKDLESVLGDAVRMSAIAYSIPKDVGLTQRRPFVMEVAVSGGNMKQRFDYLSALIGASVSAEDVVKPGTYMDIISVSKGKGFQGPVKRFGIKRKQHKSRKSVREPGTLGPWHPAAVMRTVPMAGQMGFHQRIEYNKRIIALADESERPVTPPGGFLHFGVIRGKYVMLDGSVPGPAKRPVILRYPLRQPSIRLGVPTITYIDSVQGGAKQ</sequence>
<dbReference type="GO" id="GO:0022625">
    <property type="term" value="C:cytosolic large ribosomal subunit"/>
    <property type="evidence" value="ECO:0007669"/>
    <property type="project" value="UniProtKB-UniRule"/>
</dbReference>
<organism evidence="8 9">
    <name type="scientific">Conexivisphaera calida</name>
    <dbReference type="NCBI Taxonomy" id="1874277"/>
    <lineage>
        <taxon>Archaea</taxon>
        <taxon>Nitrososphaerota</taxon>
        <taxon>Conexivisphaeria</taxon>
        <taxon>Conexivisphaerales</taxon>
        <taxon>Conexivisphaeraceae</taxon>
        <taxon>Conexivisphaera</taxon>
    </lineage>
</organism>
<dbReference type="InterPro" id="IPR009000">
    <property type="entry name" value="Transl_B-barrel_sf"/>
</dbReference>
<dbReference type="SUPFAM" id="SSF50447">
    <property type="entry name" value="Translation proteins"/>
    <property type="match status" value="1"/>
</dbReference>
<dbReference type="Proteomes" id="UP000509448">
    <property type="component" value="Chromosome"/>
</dbReference>
<dbReference type="InterPro" id="IPR044892">
    <property type="entry name" value="Ribosomal_L3_dom_3_arc_sf"/>
</dbReference>
<evidence type="ECO:0000313" key="9">
    <source>
        <dbReference type="Proteomes" id="UP000509448"/>
    </source>
</evidence>
<dbReference type="InterPro" id="IPR000597">
    <property type="entry name" value="Ribosomal_uL3"/>
</dbReference>
<dbReference type="KEGG" id="ccai:NAS2_0304"/>
<keyword evidence="2" id="KW-0699">rRNA-binding</keyword>
<evidence type="ECO:0000256" key="7">
    <source>
        <dbReference type="NCBIfam" id="TIGR03626"/>
    </source>
</evidence>
<dbReference type="GO" id="GO:0006412">
    <property type="term" value="P:translation"/>
    <property type="evidence" value="ECO:0007669"/>
    <property type="project" value="UniProtKB-UniRule"/>
</dbReference>
<accession>A0A4P2VB16</accession>
<dbReference type="InterPro" id="IPR045077">
    <property type="entry name" value="L3_arc_euk"/>
</dbReference>
<dbReference type="Pfam" id="PF00297">
    <property type="entry name" value="Ribosomal_L3"/>
    <property type="match status" value="1"/>
</dbReference>
<dbReference type="Gene3D" id="3.30.1430.10">
    <property type="match status" value="1"/>
</dbReference>
<dbReference type="PANTHER" id="PTHR11363">
    <property type="entry name" value="60S RIBOSOMAL PROTEIN L3-RELATED"/>
    <property type="match status" value="1"/>
</dbReference>
<dbReference type="NCBIfam" id="TIGR03626">
    <property type="entry name" value="L3_arch"/>
    <property type="match status" value="1"/>
</dbReference>
<evidence type="ECO:0000256" key="4">
    <source>
        <dbReference type="ARBA" id="ARBA00022980"/>
    </source>
</evidence>
<keyword evidence="9" id="KW-1185">Reference proteome</keyword>
<proteinExistence type="inferred from homology"/>
<dbReference type="EMBL" id="AP018732">
    <property type="protein sequence ID" value="BBE41696.1"/>
    <property type="molecule type" value="Genomic_DNA"/>
</dbReference>
<keyword evidence="4 8" id="KW-0689">Ribosomal protein</keyword>
<name>A0A4P2VB16_9ARCH</name>
<protein>
    <recommendedName>
        <fullName evidence="6 7">50S ribosomal protein L3</fullName>
    </recommendedName>
</protein>
<gene>
    <name evidence="8" type="ORF">NAS2_0304</name>
</gene>
<comment type="similarity">
    <text evidence="1">Belongs to the universal ribosomal protein uL3 family.</text>
</comment>
<dbReference type="Gene3D" id="2.40.30.10">
    <property type="entry name" value="Translation factors"/>
    <property type="match status" value="1"/>
</dbReference>
<evidence type="ECO:0000313" key="8">
    <source>
        <dbReference type="EMBL" id="BBE41696.1"/>
    </source>
</evidence>
<evidence type="ECO:0000256" key="5">
    <source>
        <dbReference type="ARBA" id="ARBA00023274"/>
    </source>
</evidence>
<dbReference type="PANTHER" id="PTHR11363:SF5">
    <property type="entry name" value="LARGE RIBOSOMAL SUBUNIT PROTEIN UL3"/>
    <property type="match status" value="1"/>
</dbReference>
<evidence type="ECO:0000256" key="2">
    <source>
        <dbReference type="ARBA" id="ARBA00022730"/>
    </source>
</evidence>
<keyword evidence="5" id="KW-0687">Ribonucleoprotein</keyword>
<dbReference type="InterPro" id="IPR019928">
    <property type="entry name" value="Ribosomal_uL3_arc"/>
</dbReference>
<dbReference type="GO" id="GO:0003735">
    <property type="term" value="F:structural constituent of ribosome"/>
    <property type="evidence" value="ECO:0007669"/>
    <property type="project" value="UniProtKB-UniRule"/>
</dbReference>
<dbReference type="GO" id="GO:0019843">
    <property type="term" value="F:rRNA binding"/>
    <property type="evidence" value="ECO:0007669"/>
    <property type="project" value="UniProtKB-KW"/>
</dbReference>
<reference evidence="8 9" key="1">
    <citation type="journal article" date="2019" name="ISME J.">
        <title>Isolation and characterization of a thermophilic sulfur- and iron-reducing thaumarchaeote from a terrestrial acidic hot spring.</title>
        <authorList>
            <person name="Kato S."/>
            <person name="Itoh T."/>
            <person name="Yuki M."/>
            <person name="Nagamori M."/>
            <person name="Ohnishi M."/>
            <person name="Uematsu K."/>
            <person name="Suzuki K."/>
            <person name="Takashina T."/>
            <person name="Ohkuma M."/>
        </authorList>
    </citation>
    <scope>NUCLEOTIDE SEQUENCE [LARGE SCALE GENOMIC DNA]</scope>
    <source>
        <strain evidence="8 9">NAS-02</strain>
    </source>
</reference>
<evidence type="ECO:0000256" key="3">
    <source>
        <dbReference type="ARBA" id="ARBA00022884"/>
    </source>
</evidence>
<evidence type="ECO:0000256" key="6">
    <source>
        <dbReference type="ARBA" id="ARBA00035457"/>
    </source>
</evidence>
<dbReference type="NCBIfam" id="NF003261">
    <property type="entry name" value="PRK04231.1"/>
    <property type="match status" value="1"/>
</dbReference>
<dbReference type="Gene3D" id="4.10.960.10">
    <property type="entry name" value="Ribosomal protein L3, domain 3"/>
    <property type="match status" value="1"/>
</dbReference>
<dbReference type="AlphaFoldDB" id="A0A4P2VB16"/>
<evidence type="ECO:0000256" key="1">
    <source>
        <dbReference type="ARBA" id="ARBA00006540"/>
    </source>
</evidence>